<protein>
    <recommendedName>
        <fullName evidence="2">BUB1 N-terminal domain-containing protein</fullName>
    </recommendedName>
</protein>
<feature type="domain" description="BUB1 N-terminal" evidence="2">
    <location>
        <begin position="81"/>
        <end position="249"/>
    </location>
</feature>
<dbReference type="FunFam" id="1.25.40.430:FF:000003">
    <property type="entry name" value="Checkpoint serine/threonine-protein kinase BUB1"/>
    <property type="match status" value="1"/>
</dbReference>
<feature type="region of interest" description="Disordered" evidence="1">
    <location>
        <begin position="543"/>
        <end position="583"/>
    </location>
</feature>
<reference evidence="3" key="1">
    <citation type="journal article" date="2020" name="Fungal Divers.">
        <title>Resolving the Mortierellaceae phylogeny through synthesis of multi-gene phylogenetics and phylogenomics.</title>
        <authorList>
            <person name="Vandepol N."/>
            <person name="Liber J."/>
            <person name="Desiro A."/>
            <person name="Na H."/>
            <person name="Kennedy M."/>
            <person name="Barry K."/>
            <person name="Grigoriev I.V."/>
            <person name="Miller A.N."/>
            <person name="O'Donnell K."/>
            <person name="Stajich J.E."/>
            <person name="Bonito G."/>
        </authorList>
    </citation>
    <scope>NUCLEOTIDE SEQUENCE</scope>
    <source>
        <strain evidence="3">MES-2147</strain>
    </source>
</reference>
<comment type="caution">
    <text evidence="3">The sequence shown here is derived from an EMBL/GenBank/DDBJ whole genome shotgun (WGS) entry which is preliminary data.</text>
</comment>
<dbReference type="Gene3D" id="1.25.40.430">
    <property type="match status" value="1"/>
</dbReference>
<dbReference type="SMART" id="SM00777">
    <property type="entry name" value="Mad3_BUB1_I"/>
    <property type="match status" value="1"/>
</dbReference>
<dbReference type="OrthoDB" id="248495at2759"/>
<dbReference type="Pfam" id="PF08171">
    <property type="entry name" value="Mad3_BUB1_II"/>
    <property type="match status" value="1"/>
</dbReference>
<organism evidence="3 4">
    <name type="scientific">Modicella reniformis</name>
    <dbReference type="NCBI Taxonomy" id="1440133"/>
    <lineage>
        <taxon>Eukaryota</taxon>
        <taxon>Fungi</taxon>
        <taxon>Fungi incertae sedis</taxon>
        <taxon>Mucoromycota</taxon>
        <taxon>Mortierellomycotina</taxon>
        <taxon>Mortierellomycetes</taxon>
        <taxon>Mortierellales</taxon>
        <taxon>Mortierellaceae</taxon>
        <taxon>Modicella</taxon>
    </lineage>
</organism>
<dbReference type="PANTHER" id="PTHR14030">
    <property type="entry name" value="MITOTIC CHECKPOINT SERINE/THREONINE-PROTEIN KINASE BUB1"/>
    <property type="match status" value="1"/>
</dbReference>
<feature type="region of interest" description="Disordered" evidence="1">
    <location>
        <begin position="231"/>
        <end position="259"/>
    </location>
</feature>
<dbReference type="PANTHER" id="PTHR14030:SF4">
    <property type="entry name" value="BUB1 KINASE, ISOFORM A-RELATED"/>
    <property type="match status" value="1"/>
</dbReference>
<accession>A0A9P6MHQ0</accession>
<keyword evidence="4" id="KW-1185">Reference proteome</keyword>
<dbReference type="Pfam" id="PF08311">
    <property type="entry name" value="Mad3_BUB1_I"/>
    <property type="match status" value="1"/>
</dbReference>
<feature type="compositionally biased region" description="Polar residues" evidence="1">
    <location>
        <begin position="242"/>
        <end position="259"/>
    </location>
</feature>
<dbReference type="GO" id="GO:0007094">
    <property type="term" value="P:mitotic spindle assembly checkpoint signaling"/>
    <property type="evidence" value="ECO:0007669"/>
    <property type="project" value="InterPro"/>
</dbReference>
<dbReference type="Proteomes" id="UP000749646">
    <property type="component" value="Unassembled WGS sequence"/>
</dbReference>
<feature type="compositionally biased region" description="Low complexity" evidence="1">
    <location>
        <begin position="15"/>
        <end position="26"/>
    </location>
</feature>
<feature type="compositionally biased region" description="Low complexity" evidence="1">
    <location>
        <begin position="293"/>
        <end position="305"/>
    </location>
</feature>
<feature type="region of interest" description="Disordered" evidence="1">
    <location>
        <begin position="1"/>
        <end position="26"/>
    </location>
</feature>
<proteinExistence type="predicted"/>
<feature type="region of interest" description="Disordered" evidence="1">
    <location>
        <begin position="293"/>
        <end position="368"/>
    </location>
</feature>
<evidence type="ECO:0000313" key="4">
    <source>
        <dbReference type="Proteomes" id="UP000749646"/>
    </source>
</evidence>
<dbReference type="InterPro" id="IPR015661">
    <property type="entry name" value="Bub1/Mad3"/>
</dbReference>
<name>A0A9P6MHQ0_9FUNG</name>
<evidence type="ECO:0000256" key="1">
    <source>
        <dbReference type="SAM" id="MobiDB-lite"/>
    </source>
</evidence>
<dbReference type="AlphaFoldDB" id="A0A9P6MHQ0"/>
<feature type="region of interest" description="Disordered" evidence="1">
    <location>
        <begin position="390"/>
        <end position="457"/>
    </location>
</feature>
<dbReference type="EMBL" id="JAAAHW010000492">
    <property type="protein sequence ID" value="KAG0001839.1"/>
    <property type="molecule type" value="Genomic_DNA"/>
</dbReference>
<feature type="compositionally biased region" description="Basic and acidic residues" evidence="1">
    <location>
        <begin position="345"/>
        <end position="362"/>
    </location>
</feature>
<dbReference type="GO" id="GO:0004672">
    <property type="term" value="F:protein kinase activity"/>
    <property type="evidence" value="ECO:0007669"/>
    <property type="project" value="TreeGrafter"/>
</dbReference>
<dbReference type="GO" id="GO:0051754">
    <property type="term" value="P:meiotic sister chromatid cohesion, centromeric"/>
    <property type="evidence" value="ECO:0007669"/>
    <property type="project" value="TreeGrafter"/>
</dbReference>
<evidence type="ECO:0000313" key="3">
    <source>
        <dbReference type="EMBL" id="KAG0001839.1"/>
    </source>
</evidence>
<dbReference type="InterPro" id="IPR013212">
    <property type="entry name" value="Mad3/Bub1_I"/>
</dbReference>
<sequence>MQQPQRPQPHERELFSSSFSSLPRPASSVPVAGVVEIEAIELEKENIQPIRQGRSALFLTRLFTTQPEDRAHELALQHQQFQEELEQIDELDDPLDVFTRYVNWTIESYPQSSAQGHDSRLMDILERAIRSLKHEQRYRNDSRFVKLYILYAEKVEYPLEIYRFMEKHNIGTELSMYYEAYAEYLETRDEMDKAREILLLGTHRRAQPLKRLHRKYEEFCQREQLRREELEKETAEALATDQRLQQSRPRETLSSTPANINVSRRVLGNKISTSESIHFNSAVSRHISIGLGGSSSSLSSTSGHSNNQRPNSKLIVYSDSDHPSSTLTTRVSKPTQRTQVSQEDQQWKDLGNEQVRRKENIREATPWKGARLNAEDSFVGKQRPKLEVYRDSDASAPTQPTQPAQSAYQPTNLPHSGTSSASRHNQELVRSTTPPISTLSQSTIKQGSTGAMPAIGNYDHSDRFPIMVNERGKQERVMINLKQIYQGDDEFSIEEIRAKHSRYNLPISSGKISKSLAVHPAASHRQPSSIDLSQRSLMSSLPYSPPHVIAPQPVRSLLPTSDSDSERQTLGPKRRLTSSPTLHTKCASEEMNRIFSDFSWAWEDNQDDEDTRNFSEHISLPNLQLHPSSRAFLRNEIQSGFDDDDDDDDEQDGRTDVFLQDLEHSFASTITQDIEAMKKRGLEECLNENLGQTVSSASRLSLRSNKRRSSRFDSNQTHDLSDITIAIRQRVQQMQQDPTIVEEPISDIGQGRLSRSSLTTEPRHDDYNLIRQSMKSSSSTPRPRAFRAFHDEPDNLDVENVPMLEDEAPPAYLDHDESI</sequence>
<dbReference type="InterPro" id="IPR012572">
    <property type="entry name" value="Mad3/Bub1_II"/>
</dbReference>
<dbReference type="GO" id="GO:0032991">
    <property type="term" value="C:protein-containing complex"/>
    <property type="evidence" value="ECO:0007669"/>
    <property type="project" value="UniProtKB-ARBA"/>
</dbReference>
<feature type="compositionally biased region" description="Polar residues" evidence="1">
    <location>
        <begin position="395"/>
        <end position="449"/>
    </location>
</feature>
<feature type="region of interest" description="Disordered" evidence="1">
    <location>
        <begin position="773"/>
        <end position="797"/>
    </location>
</feature>
<gene>
    <name evidence="3" type="ORF">BGZ65_003138</name>
</gene>
<feature type="compositionally biased region" description="Polar residues" evidence="1">
    <location>
        <begin position="323"/>
        <end position="344"/>
    </location>
</feature>
<dbReference type="PROSITE" id="PS51489">
    <property type="entry name" value="BUB1_N"/>
    <property type="match status" value="1"/>
</dbReference>
<evidence type="ECO:0000259" key="2">
    <source>
        <dbReference type="PROSITE" id="PS51489"/>
    </source>
</evidence>